<name>A0A5A7SXX3_CUCMM</name>
<dbReference type="Proteomes" id="UP000321393">
    <property type="component" value="Unassembled WGS sequence"/>
</dbReference>
<dbReference type="Pfam" id="PF24626">
    <property type="entry name" value="SH3_Tf2-1"/>
    <property type="match status" value="1"/>
</dbReference>
<evidence type="ECO:0000313" key="2">
    <source>
        <dbReference type="EMBL" id="KAA0035448.1"/>
    </source>
</evidence>
<dbReference type="AlphaFoldDB" id="A0A5A7SXX3"/>
<dbReference type="OrthoDB" id="1718394at2759"/>
<keyword evidence="2" id="KW-0808">Transferase</keyword>
<organism evidence="2 3">
    <name type="scientific">Cucumis melo var. makuwa</name>
    <name type="common">Oriental melon</name>
    <dbReference type="NCBI Taxonomy" id="1194695"/>
    <lineage>
        <taxon>Eukaryota</taxon>
        <taxon>Viridiplantae</taxon>
        <taxon>Streptophyta</taxon>
        <taxon>Embryophyta</taxon>
        <taxon>Tracheophyta</taxon>
        <taxon>Spermatophyta</taxon>
        <taxon>Magnoliopsida</taxon>
        <taxon>eudicotyledons</taxon>
        <taxon>Gunneridae</taxon>
        <taxon>Pentapetalae</taxon>
        <taxon>rosids</taxon>
        <taxon>fabids</taxon>
        <taxon>Cucurbitales</taxon>
        <taxon>Cucurbitaceae</taxon>
        <taxon>Benincaseae</taxon>
        <taxon>Cucumis</taxon>
    </lineage>
</organism>
<dbReference type="PANTHER" id="PTHR46148:SF52">
    <property type="entry name" value="OS04G0603800 PROTEIN"/>
    <property type="match status" value="1"/>
</dbReference>
<evidence type="ECO:0000259" key="1">
    <source>
        <dbReference type="Pfam" id="PF24626"/>
    </source>
</evidence>
<reference evidence="2 3" key="1">
    <citation type="submission" date="2019-08" db="EMBL/GenBank/DDBJ databases">
        <title>Draft genome sequences of two oriental melons (Cucumis melo L. var makuwa).</title>
        <authorList>
            <person name="Kwon S.-Y."/>
        </authorList>
    </citation>
    <scope>NUCLEOTIDE SEQUENCE [LARGE SCALE GENOMIC DNA]</scope>
    <source>
        <strain evidence="3">cv. SW 3</strain>
        <tissue evidence="2">Leaf</tissue>
    </source>
</reference>
<proteinExistence type="predicted"/>
<sequence>METDNRHRLTLPRESLEVDEEVADKKHHPLEFRTGDQVLIKLRPKQIRFRGCKDQRLFRKYKGPVEVLKRMGNTSYKLVLPTWMKIHRVIHVSNLKP</sequence>
<protein>
    <submittedName>
        <fullName evidence="2">Reverse transcriptase</fullName>
    </submittedName>
</protein>
<dbReference type="EMBL" id="SSTE01019907">
    <property type="protein sequence ID" value="KAA0035448.1"/>
    <property type="molecule type" value="Genomic_DNA"/>
</dbReference>
<gene>
    <name evidence="2" type="ORF">E6C27_scaffold285G00750</name>
</gene>
<comment type="caution">
    <text evidence="2">The sequence shown here is derived from an EMBL/GenBank/DDBJ whole genome shotgun (WGS) entry which is preliminary data.</text>
</comment>
<keyword evidence="2" id="KW-0548">Nucleotidyltransferase</keyword>
<evidence type="ECO:0000313" key="3">
    <source>
        <dbReference type="Proteomes" id="UP000321393"/>
    </source>
</evidence>
<keyword evidence="2" id="KW-0695">RNA-directed DNA polymerase</keyword>
<dbReference type="GO" id="GO:0003964">
    <property type="term" value="F:RNA-directed DNA polymerase activity"/>
    <property type="evidence" value="ECO:0007669"/>
    <property type="project" value="UniProtKB-KW"/>
</dbReference>
<accession>A0A5A7SXX3</accession>
<dbReference type="PANTHER" id="PTHR46148">
    <property type="entry name" value="CHROMO DOMAIN-CONTAINING PROTEIN"/>
    <property type="match status" value="1"/>
</dbReference>
<dbReference type="InterPro" id="IPR056924">
    <property type="entry name" value="SH3_Tf2-1"/>
</dbReference>
<feature type="domain" description="Tf2-1-like SH3-like" evidence="1">
    <location>
        <begin position="35"/>
        <end position="97"/>
    </location>
</feature>